<protein>
    <recommendedName>
        <fullName evidence="11">Phosphoserine aminotransferase</fullName>
        <ecNumber evidence="11">2.6.1.52</ecNumber>
    </recommendedName>
    <alternativeName>
        <fullName evidence="11">Phosphohydroxythreonine aminotransferase</fullName>
        <shortName evidence="11">PSAT</shortName>
    </alternativeName>
</protein>
<keyword evidence="4 11" id="KW-0028">Amino-acid biosynthesis</keyword>
<dbReference type="Proteomes" id="UP001595386">
    <property type="component" value="Unassembled WGS sequence"/>
</dbReference>
<dbReference type="GO" id="GO:0004648">
    <property type="term" value="F:O-phospho-L-serine:2-oxoglutarate aminotransferase activity"/>
    <property type="evidence" value="ECO:0007669"/>
    <property type="project" value="UniProtKB-EC"/>
</dbReference>
<evidence type="ECO:0000256" key="6">
    <source>
        <dbReference type="ARBA" id="ARBA00022898"/>
    </source>
</evidence>
<feature type="binding site" evidence="11">
    <location>
        <position position="198"/>
    </location>
    <ligand>
        <name>pyridoxal 5'-phosphate</name>
        <dbReference type="ChEBI" id="CHEBI:597326"/>
    </ligand>
</feature>
<accession>A0ABV7B7C8</accession>
<dbReference type="PANTHER" id="PTHR43247:SF1">
    <property type="entry name" value="PHOSPHOSERINE AMINOTRANSFERASE"/>
    <property type="match status" value="1"/>
</dbReference>
<dbReference type="InterPro" id="IPR015421">
    <property type="entry name" value="PyrdxlP-dep_Trfase_major"/>
</dbReference>
<evidence type="ECO:0000256" key="3">
    <source>
        <dbReference type="ARBA" id="ARBA00022576"/>
    </source>
</evidence>
<evidence type="ECO:0000256" key="4">
    <source>
        <dbReference type="ARBA" id="ARBA00022605"/>
    </source>
</evidence>
<comment type="cofactor">
    <cofactor evidence="11">
        <name>pyridoxal 5'-phosphate</name>
        <dbReference type="ChEBI" id="CHEBI:597326"/>
    </cofactor>
    <text evidence="11">Binds 1 pyridoxal phosphate per subunit.</text>
</comment>
<dbReference type="SUPFAM" id="SSF53383">
    <property type="entry name" value="PLP-dependent transferases"/>
    <property type="match status" value="1"/>
</dbReference>
<sequence length="387" mass="41506">MGSNVNGGLSPHHRHYHRHFNFCAGPAALPTPVLERARDEMLDYQGRGLSVMEMSHRSAAYMAIAEKAEADLRDLLAVPANYRVLFTQGGATQQFAAVPYNLLGPGGRANVINTGIWSKKAIAEARHLFGDVHVAASSEAGGHLAVPRPEEVVLSNDAAYLHFTANETIGGLAFDYIPGSEEGGPRRPDGSEAPLVCDMSSSILSGPLDVSQFGVIYAGAQKNIGPAGLVVVIVRDDLLDRARTDMPSLFGYQALADAGSMINTPATYSWYLAGLVFEWLKDEVGGLAAMETINARKAARLYGAIDASDFYSNPIAIPNRSRMNVPFVLNDSRLDKTFLAEAEAAGLLNLQGHRSVGGMRASLYNAVPEAAVEALVDFMADFENRRG</sequence>
<evidence type="ECO:0000256" key="7">
    <source>
        <dbReference type="ARBA" id="ARBA00023096"/>
    </source>
</evidence>
<keyword evidence="7 11" id="KW-0664">Pyridoxine biosynthesis</keyword>
<evidence type="ECO:0000256" key="10">
    <source>
        <dbReference type="ARBA" id="ARBA00049007"/>
    </source>
</evidence>
<comment type="function">
    <text evidence="11">Catalyzes the reversible conversion of 3-phosphohydroxypyruvate to phosphoserine and of 3-hydroxy-2-oxo-4-phosphonooxybutanoate to phosphohydroxythreonine.</text>
</comment>
<dbReference type="HAMAP" id="MF_00160">
    <property type="entry name" value="SerC_aminotrans_5"/>
    <property type="match status" value="1"/>
</dbReference>
<feature type="binding site" evidence="11">
    <location>
        <position position="117"/>
    </location>
    <ligand>
        <name>pyridoxal 5'-phosphate</name>
        <dbReference type="ChEBI" id="CHEBI:597326"/>
    </ligand>
</feature>
<keyword evidence="5 11" id="KW-0808">Transferase</keyword>
<evidence type="ECO:0000256" key="1">
    <source>
        <dbReference type="ARBA" id="ARBA00005099"/>
    </source>
</evidence>
<comment type="pathway">
    <text evidence="11">Cofactor biosynthesis; pyridoxine 5'-phosphate biosynthesis; pyridoxine 5'-phosphate from D-erythrose 4-phosphate: step 3/5.</text>
</comment>
<dbReference type="EMBL" id="JBHRSQ010000016">
    <property type="protein sequence ID" value="MFC2992806.1"/>
    <property type="molecule type" value="Genomic_DNA"/>
</dbReference>
<dbReference type="InterPro" id="IPR015424">
    <property type="entry name" value="PyrdxlP-dep_Trfase"/>
</dbReference>
<comment type="catalytic activity">
    <reaction evidence="9 11">
        <text>4-(phosphooxy)-L-threonine + 2-oxoglutarate = (R)-3-hydroxy-2-oxo-4-phosphooxybutanoate + L-glutamate</text>
        <dbReference type="Rhea" id="RHEA:16573"/>
        <dbReference type="ChEBI" id="CHEBI:16810"/>
        <dbReference type="ChEBI" id="CHEBI:29985"/>
        <dbReference type="ChEBI" id="CHEBI:58452"/>
        <dbReference type="ChEBI" id="CHEBI:58538"/>
        <dbReference type="EC" id="2.6.1.52"/>
    </reaction>
</comment>
<comment type="catalytic activity">
    <reaction evidence="10 11">
        <text>O-phospho-L-serine + 2-oxoglutarate = 3-phosphooxypyruvate + L-glutamate</text>
        <dbReference type="Rhea" id="RHEA:14329"/>
        <dbReference type="ChEBI" id="CHEBI:16810"/>
        <dbReference type="ChEBI" id="CHEBI:18110"/>
        <dbReference type="ChEBI" id="CHEBI:29985"/>
        <dbReference type="ChEBI" id="CHEBI:57524"/>
        <dbReference type="EC" id="2.6.1.52"/>
    </reaction>
</comment>
<reference evidence="14" key="1">
    <citation type="journal article" date="2019" name="Int. J. Syst. Evol. Microbiol.">
        <title>The Global Catalogue of Microorganisms (GCM) 10K type strain sequencing project: providing services to taxonomists for standard genome sequencing and annotation.</title>
        <authorList>
            <consortium name="The Broad Institute Genomics Platform"/>
            <consortium name="The Broad Institute Genome Sequencing Center for Infectious Disease"/>
            <person name="Wu L."/>
            <person name="Ma J."/>
        </authorList>
    </citation>
    <scope>NUCLEOTIDE SEQUENCE [LARGE SCALE GENOMIC DNA]</scope>
    <source>
        <strain evidence="14">KCTC 52660</strain>
    </source>
</reference>
<feature type="binding site" evidence="11">
    <location>
        <position position="168"/>
    </location>
    <ligand>
        <name>pyridoxal 5'-phosphate</name>
        <dbReference type="ChEBI" id="CHEBI:597326"/>
    </ligand>
</feature>
<comment type="subunit">
    <text evidence="11">Homodimer.</text>
</comment>
<comment type="caution">
    <text evidence="11">Lacks conserved residue(s) required for the propagation of feature annotation.</text>
</comment>
<feature type="binding site" evidence="11">
    <location>
        <position position="221"/>
    </location>
    <ligand>
        <name>pyridoxal 5'-phosphate</name>
        <dbReference type="ChEBI" id="CHEBI:597326"/>
    </ligand>
</feature>
<feature type="binding site" evidence="11">
    <location>
        <position position="57"/>
    </location>
    <ligand>
        <name>L-glutamate</name>
        <dbReference type="ChEBI" id="CHEBI:29985"/>
    </ligand>
</feature>
<dbReference type="InterPro" id="IPR000192">
    <property type="entry name" value="Aminotrans_V_dom"/>
</dbReference>
<feature type="binding site" evidence="11">
    <location>
        <begin position="263"/>
        <end position="264"/>
    </location>
    <ligand>
        <name>pyridoxal 5'-phosphate</name>
        <dbReference type="ChEBI" id="CHEBI:597326"/>
    </ligand>
</feature>
<evidence type="ECO:0000256" key="5">
    <source>
        <dbReference type="ARBA" id="ARBA00022679"/>
    </source>
</evidence>
<evidence type="ECO:0000313" key="14">
    <source>
        <dbReference type="Proteomes" id="UP001595386"/>
    </source>
</evidence>
<dbReference type="RefSeq" id="WP_379759798.1">
    <property type="nucleotide sequence ID" value="NZ_JBHRSQ010000016.1"/>
</dbReference>
<dbReference type="Pfam" id="PF00266">
    <property type="entry name" value="Aminotran_5"/>
    <property type="match status" value="1"/>
</dbReference>
<keyword evidence="3 11" id="KW-0032">Aminotransferase</keyword>
<name>A0ABV7B7C8_9GAMM</name>
<evidence type="ECO:0000256" key="8">
    <source>
        <dbReference type="ARBA" id="ARBA00023299"/>
    </source>
</evidence>
<evidence type="ECO:0000259" key="12">
    <source>
        <dbReference type="Pfam" id="PF00266"/>
    </source>
</evidence>
<dbReference type="InterPro" id="IPR022278">
    <property type="entry name" value="Pser_aminoTfrase"/>
</dbReference>
<evidence type="ECO:0000256" key="9">
    <source>
        <dbReference type="ARBA" id="ARBA00047630"/>
    </source>
</evidence>
<dbReference type="PANTHER" id="PTHR43247">
    <property type="entry name" value="PHOSPHOSERINE AMINOTRANSFERASE"/>
    <property type="match status" value="1"/>
</dbReference>
<evidence type="ECO:0000256" key="11">
    <source>
        <dbReference type="HAMAP-Rule" id="MF_00160"/>
    </source>
</evidence>
<evidence type="ECO:0000313" key="13">
    <source>
        <dbReference type="EMBL" id="MFC2992806.1"/>
    </source>
</evidence>
<dbReference type="Gene3D" id="3.40.640.10">
    <property type="entry name" value="Type I PLP-dependent aspartate aminotransferase-like (Major domain)"/>
    <property type="match status" value="1"/>
</dbReference>
<dbReference type="Gene3D" id="3.90.1150.10">
    <property type="entry name" value="Aspartate Aminotransferase, domain 1"/>
    <property type="match status" value="1"/>
</dbReference>
<organism evidence="13 14">
    <name type="scientific">Halomonas tibetensis</name>
    <dbReference type="NCBI Taxonomy" id="2259590"/>
    <lineage>
        <taxon>Bacteria</taxon>
        <taxon>Pseudomonadati</taxon>
        <taxon>Pseudomonadota</taxon>
        <taxon>Gammaproteobacteria</taxon>
        <taxon>Oceanospirillales</taxon>
        <taxon>Halomonadaceae</taxon>
        <taxon>Halomonas</taxon>
    </lineage>
</organism>
<keyword evidence="14" id="KW-1185">Reference proteome</keyword>
<feature type="domain" description="Aminotransferase class V" evidence="12">
    <location>
        <begin position="20"/>
        <end position="375"/>
    </location>
</feature>
<dbReference type="InterPro" id="IPR015422">
    <property type="entry name" value="PyrdxlP-dep_Trfase_small"/>
</dbReference>
<comment type="similarity">
    <text evidence="2 11">Belongs to the class-V pyridoxal-phosphate-dependent aminotransferase family. SerC subfamily.</text>
</comment>
<dbReference type="PIRSF" id="PIRSF000525">
    <property type="entry name" value="SerC"/>
    <property type="match status" value="1"/>
</dbReference>
<proteinExistence type="inferred from homology"/>
<comment type="pathway">
    <text evidence="1 11">Amino-acid biosynthesis; L-serine biosynthesis; L-serine from 3-phospho-D-glycerate: step 2/3.</text>
</comment>
<feature type="binding site" evidence="11">
    <location>
        <begin position="91"/>
        <end position="92"/>
    </location>
    <ligand>
        <name>pyridoxal 5'-phosphate</name>
        <dbReference type="ChEBI" id="CHEBI:597326"/>
    </ligand>
</feature>
<comment type="subcellular location">
    <subcellularLocation>
        <location evidence="11">Cytoplasm</location>
    </subcellularLocation>
</comment>
<comment type="caution">
    <text evidence="13">The sequence shown here is derived from an EMBL/GenBank/DDBJ whole genome shotgun (WGS) entry which is preliminary data.</text>
</comment>
<dbReference type="NCBIfam" id="NF003764">
    <property type="entry name" value="PRK05355.1"/>
    <property type="match status" value="1"/>
</dbReference>
<dbReference type="NCBIfam" id="TIGR01364">
    <property type="entry name" value="serC_1"/>
    <property type="match status" value="1"/>
</dbReference>
<keyword evidence="11" id="KW-0963">Cytoplasm</keyword>
<feature type="modified residue" description="N6-(pyridoxal phosphate)lysine" evidence="11">
    <location>
        <position position="222"/>
    </location>
</feature>
<gene>
    <name evidence="11 13" type="primary">serC</name>
    <name evidence="13" type="ORF">ACFODV_12260</name>
</gene>
<dbReference type="EC" id="2.6.1.52" evidence="11"/>
<keyword evidence="8 11" id="KW-0718">Serine biosynthesis</keyword>
<evidence type="ECO:0000256" key="2">
    <source>
        <dbReference type="ARBA" id="ARBA00006904"/>
    </source>
</evidence>
<keyword evidence="6 11" id="KW-0663">Pyridoxal phosphate</keyword>